<protein>
    <submittedName>
        <fullName evidence="1">Uncharacterized protein</fullName>
    </submittedName>
</protein>
<accession>A0A6A3C245</accession>
<comment type="caution">
    <text evidence="1">The sequence shown here is derived from an EMBL/GenBank/DDBJ whole genome shotgun (WGS) entry which is preliminary data.</text>
</comment>
<dbReference type="Proteomes" id="UP000436088">
    <property type="component" value="Unassembled WGS sequence"/>
</dbReference>
<dbReference type="UniPathway" id="UPA00545">
    <property type="reaction ID" value="UER00823"/>
</dbReference>
<gene>
    <name evidence="1" type="ORF">F3Y22_tig00012523pilonHSYRG00031</name>
</gene>
<sequence length="290" mass="32777">MSNQSMTWHLPPIQSDNISHLPQGHARVYHKANRDNCLQLKQSPPYITMIGTSLRSNENPVLDIDPGSLIPYGWINLAKETSNLFDIDSVPPNNSEWIRIYISPGLFREKITIPPHKPCIYLEGSRKHYNIPPVVLEGNNSVVLPLAARIYGDKSAFYSCGFFGLQDTLWDVEGCHYFYGCYIEGELSCKVTLGKYEPQYIGYITAQGQNSSDDPGMMLDIIVPLGWDAWDYVHQEGNLVYVEANCKGPGADTSGRVPWMKRFGASQLHRFVNMSYIDKEGWIDKLPIKS</sequence>
<evidence type="ECO:0000313" key="2">
    <source>
        <dbReference type="Proteomes" id="UP000436088"/>
    </source>
</evidence>
<proteinExistence type="predicted"/>
<keyword evidence="2" id="KW-1185">Reference proteome</keyword>
<dbReference type="InterPro" id="IPR012334">
    <property type="entry name" value="Pectin_lyas_fold"/>
</dbReference>
<dbReference type="Gene3D" id="2.160.20.10">
    <property type="entry name" value="Single-stranded right-handed beta-helix, Pectin lyase-like"/>
    <property type="match status" value="3"/>
</dbReference>
<reference evidence="1" key="1">
    <citation type="submission" date="2019-09" db="EMBL/GenBank/DDBJ databases">
        <title>Draft genome information of white flower Hibiscus syriacus.</title>
        <authorList>
            <person name="Kim Y.-M."/>
        </authorList>
    </citation>
    <scope>NUCLEOTIDE SEQUENCE [LARGE SCALE GENOMIC DNA]</scope>
    <source>
        <strain evidence="1">YM2019G1</strain>
    </source>
</reference>
<organism evidence="1 2">
    <name type="scientific">Hibiscus syriacus</name>
    <name type="common">Rose of Sharon</name>
    <dbReference type="NCBI Taxonomy" id="106335"/>
    <lineage>
        <taxon>Eukaryota</taxon>
        <taxon>Viridiplantae</taxon>
        <taxon>Streptophyta</taxon>
        <taxon>Embryophyta</taxon>
        <taxon>Tracheophyta</taxon>
        <taxon>Spermatophyta</taxon>
        <taxon>Magnoliopsida</taxon>
        <taxon>eudicotyledons</taxon>
        <taxon>Gunneridae</taxon>
        <taxon>Pentapetalae</taxon>
        <taxon>rosids</taxon>
        <taxon>malvids</taxon>
        <taxon>Malvales</taxon>
        <taxon>Malvaceae</taxon>
        <taxon>Malvoideae</taxon>
        <taxon>Hibiscus</taxon>
    </lineage>
</organism>
<dbReference type="AlphaFoldDB" id="A0A6A3C245"/>
<dbReference type="SUPFAM" id="SSF51126">
    <property type="entry name" value="Pectin lyase-like"/>
    <property type="match status" value="1"/>
</dbReference>
<dbReference type="EMBL" id="VEPZ02000534">
    <property type="protein sequence ID" value="KAE8723220.1"/>
    <property type="molecule type" value="Genomic_DNA"/>
</dbReference>
<dbReference type="PANTHER" id="PTHR31321:SF134">
    <property type="entry name" value="PECTINESTERASE"/>
    <property type="match status" value="1"/>
</dbReference>
<dbReference type="GO" id="GO:0030599">
    <property type="term" value="F:pectinesterase activity"/>
    <property type="evidence" value="ECO:0007669"/>
    <property type="project" value="TreeGrafter"/>
</dbReference>
<dbReference type="PANTHER" id="PTHR31321">
    <property type="entry name" value="ACYL-COA THIOESTER HYDROLASE YBHC-RELATED"/>
    <property type="match status" value="1"/>
</dbReference>
<name>A0A6A3C245_HIBSY</name>
<dbReference type="InterPro" id="IPR011050">
    <property type="entry name" value="Pectin_lyase_fold/virulence"/>
</dbReference>
<dbReference type="GO" id="GO:0045490">
    <property type="term" value="P:pectin catabolic process"/>
    <property type="evidence" value="ECO:0007669"/>
    <property type="project" value="UniProtKB-UniPathway"/>
</dbReference>
<evidence type="ECO:0000313" key="1">
    <source>
        <dbReference type="EMBL" id="KAE8723220.1"/>
    </source>
</evidence>